<dbReference type="AlphaFoldDB" id="A0A835Y2A9"/>
<evidence type="ECO:0000256" key="2">
    <source>
        <dbReference type="SAM" id="MobiDB-lite"/>
    </source>
</evidence>
<comment type="caution">
    <text evidence="3">The sequence shown here is derived from an EMBL/GenBank/DDBJ whole genome shotgun (WGS) entry which is preliminary data.</text>
</comment>
<reference evidence="3" key="1">
    <citation type="journal article" date="2020" name="bioRxiv">
        <title>Comparative genomics of Chlamydomonas.</title>
        <authorList>
            <person name="Craig R.J."/>
            <person name="Hasan A.R."/>
            <person name="Ness R.W."/>
            <person name="Keightley P.D."/>
        </authorList>
    </citation>
    <scope>NUCLEOTIDE SEQUENCE</scope>
    <source>
        <strain evidence="3">CCAP 11/70</strain>
    </source>
</reference>
<feature type="compositionally biased region" description="Low complexity" evidence="2">
    <location>
        <begin position="20"/>
        <end position="51"/>
    </location>
</feature>
<name>A0A835Y2A9_9CHLO</name>
<feature type="compositionally biased region" description="Gly residues" evidence="2">
    <location>
        <begin position="187"/>
        <end position="201"/>
    </location>
</feature>
<feature type="coiled-coil region" evidence="1">
    <location>
        <begin position="267"/>
        <end position="315"/>
    </location>
</feature>
<evidence type="ECO:0000256" key="1">
    <source>
        <dbReference type="SAM" id="Coils"/>
    </source>
</evidence>
<dbReference type="Gene3D" id="1.10.287.1490">
    <property type="match status" value="1"/>
</dbReference>
<proteinExistence type="predicted"/>
<gene>
    <name evidence="3" type="ORF">HYH03_007865</name>
</gene>
<dbReference type="OrthoDB" id="532343at2759"/>
<evidence type="ECO:0000313" key="4">
    <source>
        <dbReference type="Proteomes" id="UP000612055"/>
    </source>
</evidence>
<accession>A0A835Y2A9</accession>
<sequence>MAEYSALPPGPPRRPPLPHFPAAARHPPLDQQSLSLHQQHQLQLQQQQQQQQHQLYLQQQKAAAAGAAAATTVALGLAAPDQPLVIRELTLQPKEPQQDWRIGAGVQTQTNPLYQHGPGAGAGAPGAGAASTSGRGSRAPSESDTAQQQDNGPDPHRLLKLSHTLRYQLAQPLKRDPPLRPDPKKPGQGGEGGQVQDGEGGAMYTQGGFGSQELPPLTGPGTKSGPYTGFASKQWLETEVKKDIDSLREHVDTYASKREHRGFEGERQAMLAEIEHLRKRLAEAEDRVVRLELMMPDEDGEFRGLKAELEELEKEADYFCDMYDREVKATKAALQGFRVAVEHIDDIEQEFERLRALMDKLSGVGVAGAAFMVQQGPTQPPPAPEVVEPRGCCYCFRLKPRAPAAPKSPPKPKPKKRLMHGKPPKKRK</sequence>
<dbReference type="EMBL" id="JAEHOE010000034">
    <property type="protein sequence ID" value="KAG2493934.1"/>
    <property type="molecule type" value="Genomic_DNA"/>
</dbReference>
<organism evidence="3 4">
    <name type="scientific">Edaphochlamys debaryana</name>
    <dbReference type="NCBI Taxonomy" id="47281"/>
    <lineage>
        <taxon>Eukaryota</taxon>
        <taxon>Viridiplantae</taxon>
        <taxon>Chlorophyta</taxon>
        <taxon>core chlorophytes</taxon>
        <taxon>Chlorophyceae</taxon>
        <taxon>CS clade</taxon>
        <taxon>Chlamydomonadales</taxon>
        <taxon>Chlamydomonadales incertae sedis</taxon>
        <taxon>Edaphochlamys</taxon>
    </lineage>
</organism>
<keyword evidence="1" id="KW-0175">Coiled coil</keyword>
<feature type="compositionally biased region" description="Pro residues" evidence="2">
    <location>
        <begin position="8"/>
        <end position="19"/>
    </location>
</feature>
<keyword evidence="4" id="KW-1185">Reference proteome</keyword>
<feature type="region of interest" description="Disordered" evidence="2">
    <location>
        <begin position="109"/>
        <end position="157"/>
    </location>
</feature>
<dbReference type="Proteomes" id="UP000612055">
    <property type="component" value="Unassembled WGS sequence"/>
</dbReference>
<feature type="compositionally biased region" description="Basic residues" evidence="2">
    <location>
        <begin position="410"/>
        <end position="428"/>
    </location>
</feature>
<feature type="compositionally biased region" description="Basic and acidic residues" evidence="2">
    <location>
        <begin position="173"/>
        <end position="185"/>
    </location>
</feature>
<feature type="compositionally biased region" description="Polar residues" evidence="2">
    <location>
        <begin position="142"/>
        <end position="151"/>
    </location>
</feature>
<feature type="region of interest" description="Disordered" evidence="2">
    <location>
        <begin position="171"/>
        <end position="229"/>
    </location>
</feature>
<protein>
    <submittedName>
        <fullName evidence="3">Uncharacterized protein</fullName>
    </submittedName>
</protein>
<feature type="compositionally biased region" description="Low complexity" evidence="2">
    <location>
        <begin position="127"/>
        <end position="140"/>
    </location>
</feature>
<feature type="region of interest" description="Disordered" evidence="2">
    <location>
        <begin position="400"/>
        <end position="428"/>
    </location>
</feature>
<feature type="region of interest" description="Disordered" evidence="2">
    <location>
        <begin position="1"/>
        <end position="51"/>
    </location>
</feature>
<evidence type="ECO:0000313" key="3">
    <source>
        <dbReference type="EMBL" id="KAG2493934.1"/>
    </source>
</evidence>